<name>A0A4Y4CU94_ZOORA</name>
<dbReference type="InterPro" id="IPR006311">
    <property type="entry name" value="TAT_signal"/>
</dbReference>
<dbReference type="Proteomes" id="UP000318422">
    <property type="component" value="Unassembled WGS sequence"/>
</dbReference>
<keyword evidence="3" id="KW-0946">Virion</keyword>
<dbReference type="InterPro" id="IPR011706">
    <property type="entry name" value="Cu-oxidase_C"/>
</dbReference>
<dbReference type="AlphaFoldDB" id="A0A4Y4CU94"/>
<feature type="domain" description="Plastocyanin-like" evidence="2">
    <location>
        <begin position="496"/>
        <end position="621"/>
    </location>
</feature>
<feature type="signal peptide" evidence="1">
    <location>
        <begin position="1"/>
        <end position="26"/>
    </location>
</feature>
<dbReference type="OrthoDB" id="9757546at2"/>
<dbReference type="CDD" id="cd13891">
    <property type="entry name" value="CuRO_3_CotA_like"/>
    <property type="match status" value="1"/>
</dbReference>
<dbReference type="SUPFAM" id="SSF49503">
    <property type="entry name" value="Cupredoxins"/>
    <property type="match status" value="3"/>
</dbReference>
<evidence type="ECO:0000259" key="2">
    <source>
        <dbReference type="Pfam" id="PF07731"/>
    </source>
</evidence>
<dbReference type="EMBL" id="BJNV01000017">
    <property type="protein sequence ID" value="GEC95359.1"/>
    <property type="molecule type" value="Genomic_DNA"/>
</dbReference>
<dbReference type="InterPro" id="IPR008972">
    <property type="entry name" value="Cupredoxin"/>
</dbReference>
<gene>
    <name evidence="3" type="primary">cotA</name>
    <name evidence="3" type="ORF">ZRA01_14320</name>
</gene>
<dbReference type="RefSeq" id="WP_141350781.1">
    <property type="nucleotide sequence ID" value="NZ_BJNV01000017.1"/>
</dbReference>
<evidence type="ECO:0000313" key="3">
    <source>
        <dbReference type="EMBL" id="GEC95359.1"/>
    </source>
</evidence>
<keyword evidence="4" id="KW-1185">Reference proteome</keyword>
<keyword evidence="1" id="KW-0732">Signal</keyword>
<dbReference type="PANTHER" id="PTHR48267:SF1">
    <property type="entry name" value="BILIRUBIN OXIDASE"/>
    <property type="match status" value="1"/>
</dbReference>
<protein>
    <submittedName>
        <fullName evidence="3">Spore coat protein</fullName>
    </submittedName>
</protein>
<evidence type="ECO:0000256" key="1">
    <source>
        <dbReference type="SAM" id="SignalP"/>
    </source>
</evidence>
<dbReference type="CDD" id="cd13844">
    <property type="entry name" value="CuRO_1_BOD_CotA_like"/>
    <property type="match status" value="1"/>
</dbReference>
<proteinExistence type="predicted"/>
<feature type="chain" id="PRO_5021349541" evidence="1">
    <location>
        <begin position="27"/>
        <end position="621"/>
    </location>
</feature>
<sequence length="621" mass="67836">MVSRRKLLKAGSAGLLSSLISPWSFAQTAPALLQGTRQRQFTRLMPNPLDPANLFAPDSFLGTAYTLRIREFQAALGLTDPATGAALTTTLWGYGSNRQAPSYPGRTFNVRRGIPITVRYVNELMNSAGPLPHRLPVDTTLDWANPGNLGGRAPVPLVAHRHGGDQVTASDGLPEAWSSPDVNKDGMPDYRGRLYSATYTFDNRQEAAHLWYHDHALGVTRLNVYMGLAGNYFIRDLNEDFLVASGQLPGYPYELPICIQDRQFRATGGLSYPATDPANPQAPNPTHLPEFFGDVIVANGVPWPLFNCERRMYRLRLLNGSDSRVYTLSFALEKLPATRLTFWQIGTDLGLMNSPVALTSLVLAPGERADVLVDFSTVVNSKHGKVIMMNSANTPFPNGLPPVAGTTDRVMAFSVTKPLGFFGFSLSILTGNRVPSNLRPVHGRLPVPQLANAKVRKLMLFEGTDAYGRLQTMLGTVNPAPGNPAGAGFGTFLYTDPVTETIANGSTEIWELYNTTVDAHPIHLHLVDFRVLDRQGFTGVLQPKPMGPGGVASGGYLTNIALSGAPVPALPNEQGRKDTVLAYPGQVTRIVATFDRPGEYVWHCHILSHEDHEMMRRFVVQ</sequence>
<dbReference type="GO" id="GO:0016491">
    <property type="term" value="F:oxidoreductase activity"/>
    <property type="evidence" value="ECO:0007669"/>
    <property type="project" value="InterPro"/>
</dbReference>
<dbReference type="PANTHER" id="PTHR48267">
    <property type="entry name" value="CUPREDOXIN SUPERFAMILY PROTEIN"/>
    <property type="match status" value="1"/>
</dbReference>
<dbReference type="PROSITE" id="PS51318">
    <property type="entry name" value="TAT"/>
    <property type="match status" value="1"/>
</dbReference>
<comment type="caution">
    <text evidence="3">The sequence shown here is derived from an EMBL/GenBank/DDBJ whole genome shotgun (WGS) entry which is preliminary data.</text>
</comment>
<dbReference type="Gene3D" id="2.60.40.420">
    <property type="entry name" value="Cupredoxins - blue copper proteins"/>
    <property type="match status" value="3"/>
</dbReference>
<keyword evidence="3" id="KW-0167">Capsid protein</keyword>
<evidence type="ECO:0000313" key="4">
    <source>
        <dbReference type="Proteomes" id="UP000318422"/>
    </source>
</evidence>
<dbReference type="GO" id="GO:0005507">
    <property type="term" value="F:copper ion binding"/>
    <property type="evidence" value="ECO:0007669"/>
    <property type="project" value="InterPro"/>
</dbReference>
<organism evidence="3 4">
    <name type="scientific">Zoogloea ramigera</name>
    <dbReference type="NCBI Taxonomy" id="350"/>
    <lineage>
        <taxon>Bacteria</taxon>
        <taxon>Pseudomonadati</taxon>
        <taxon>Pseudomonadota</taxon>
        <taxon>Betaproteobacteria</taxon>
        <taxon>Rhodocyclales</taxon>
        <taxon>Zoogloeaceae</taxon>
        <taxon>Zoogloea</taxon>
    </lineage>
</organism>
<dbReference type="CDD" id="cd13868">
    <property type="entry name" value="CuRO_2_CotA_like"/>
    <property type="match status" value="1"/>
</dbReference>
<dbReference type="InterPro" id="IPR045087">
    <property type="entry name" value="Cu-oxidase_fam"/>
</dbReference>
<accession>A0A4Y4CU94</accession>
<reference evidence="3 4" key="1">
    <citation type="submission" date="2019-06" db="EMBL/GenBank/DDBJ databases">
        <title>Whole genome shotgun sequence of Zoogloea ramigera NBRC 15342.</title>
        <authorList>
            <person name="Hosoyama A."/>
            <person name="Uohara A."/>
            <person name="Ohji S."/>
            <person name="Ichikawa N."/>
        </authorList>
    </citation>
    <scope>NUCLEOTIDE SEQUENCE [LARGE SCALE GENOMIC DNA]</scope>
    <source>
        <strain evidence="3 4">NBRC 15342</strain>
    </source>
</reference>
<dbReference type="Pfam" id="PF07731">
    <property type="entry name" value="Cu-oxidase_2"/>
    <property type="match status" value="1"/>
</dbReference>